<dbReference type="PROSITE" id="PS50943">
    <property type="entry name" value="HTH_CROC1"/>
    <property type="match status" value="1"/>
</dbReference>
<proteinExistence type="predicted"/>
<protein>
    <submittedName>
        <fullName evidence="3">Helix-turn-helix domain-containing protein</fullName>
    </submittedName>
</protein>
<accession>A0A9D1MDZ5</accession>
<reference evidence="3" key="1">
    <citation type="submission" date="2020-10" db="EMBL/GenBank/DDBJ databases">
        <authorList>
            <person name="Gilroy R."/>
        </authorList>
    </citation>
    <scope>NUCLEOTIDE SEQUENCE</scope>
    <source>
        <strain evidence="3">USAMLcec3-3695</strain>
    </source>
</reference>
<dbReference type="EMBL" id="DVNB01000120">
    <property type="protein sequence ID" value="HIU58425.1"/>
    <property type="molecule type" value="Genomic_DNA"/>
</dbReference>
<comment type="caution">
    <text evidence="3">The sequence shown here is derived from an EMBL/GenBank/DDBJ whole genome shotgun (WGS) entry which is preliminary data.</text>
</comment>
<reference evidence="3" key="2">
    <citation type="journal article" date="2021" name="PeerJ">
        <title>Extensive microbial diversity within the chicken gut microbiome revealed by metagenomics and culture.</title>
        <authorList>
            <person name="Gilroy R."/>
            <person name="Ravi A."/>
            <person name="Getino M."/>
            <person name="Pursley I."/>
            <person name="Horton D.L."/>
            <person name="Alikhan N.F."/>
            <person name="Baker D."/>
            <person name="Gharbi K."/>
            <person name="Hall N."/>
            <person name="Watson M."/>
            <person name="Adriaenssens E.M."/>
            <person name="Foster-Nyarko E."/>
            <person name="Jarju S."/>
            <person name="Secka A."/>
            <person name="Antonio M."/>
            <person name="Oren A."/>
            <person name="Chaudhuri R.R."/>
            <person name="La Ragione R."/>
            <person name="Hildebrand F."/>
            <person name="Pallen M.J."/>
        </authorList>
    </citation>
    <scope>NUCLEOTIDE SEQUENCE</scope>
    <source>
        <strain evidence="3">USAMLcec3-3695</strain>
    </source>
</reference>
<evidence type="ECO:0000259" key="2">
    <source>
        <dbReference type="PROSITE" id="PS50943"/>
    </source>
</evidence>
<dbReference type="AlphaFoldDB" id="A0A9D1MDZ5"/>
<keyword evidence="1" id="KW-0238">DNA-binding</keyword>
<gene>
    <name evidence="3" type="ORF">IAA61_11525</name>
</gene>
<dbReference type="CDD" id="cd00093">
    <property type="entry name" value="HTH_XRE"/>
    <property type="match status" value="1"/>
</dbReference>
<evidence type="ECO:0000313" key="4">
    <source>
        <dbReference type="Proteomes" id="UP000824109"/>
    </source>
</evidence>
<dbReference type="GO" id="GO:0003677">
    <property type="term" value="F:DNA binding"/>
    <property type="evidence" value="ECO:0007669"/>
    <property type="project" value="UniProtKB-KW"/>
</dbReference>
<evidence type="ECO:0000313" key="3">
    <source>
        <dbReference type="EMBL" id="HIU58425.1"/>
    </source>
</evidence>
<dbReference type="Pfam" id="PF01381">
    <property type="entry name" value="HTH_3"/>
    <property type="match status" value="1"/>
</dbReference>
<feature type="domain" description="HTH cro/C1-type" evidence="2">
    <location>
        <begin position="95"/>
        <end position="149"/>
    </location>
</feature>
<dbReference type="InterPro" id="IPR001387">
    <property type="entry name" value="Cro/C1-type_HTH"/>
</dbReference>
<sequence>MRMKEAKTSHDALLRQIGRNMRICRRRAGYRAGTAAELLELTERTLCAYERAEHEMTLRTAVSIAMLYRTTLSKMLGYKKEGRKSTSSGKLIYSFKVLRKRLGYTQAEFAAEIGISKATLSKYENKQPDISICTFYVLCEKCGLDEKGMDELARAVVIFRG</sequence>
<dbReference type="Proteomes" id="UP000824109">
    <property type="component" value="Unassembled WGS sequence"/>
</dbReference>
<name>A0A9D1MDZ5_9FIRM</name>
<organism evidence="3 4">
    <name type="scientific">Candidatus Ornithomonoglobus merdipullorum</name>
    <dbReference type="NCBI Taxonomy" id="2840895"/>
    <lineage>
        <taxon>Bacteria</taxon>
        <taxon>Bacillati</taxon>
        <taxon>Bacillota</taxon>
        <taxon>Clostridia</taxon>
        <taxon>Candidatus Ornithomonoglobus</taxon>
    </lineage>
</organism>
<dbReference type="SMART" id="SM00530">
    <property type="entry name" value="HTH_XRE"/>
    <property type="match status" value="2"/>
</dbReference>
<evidence type="ECO:0000256" key="1">
    <source>
        <dbReference type="ARBA" id="ARBA00023125"/>
    </source>
</evidence>
<dbReference type="SUPFAM" id="SSF47413">
    <property type="entry name" value="lambda repressor-like DNA-binding domains"/>
    <property type="match status" value="2"/>
</dbReference>
<dbReference type="PANTHER" id="PTHR46558">
    <property type="entry name" value="TRACRIPTIONAL REGULATORY PROTEIN-RELATED-RELATED"/>
    <property type="match status" value="1"/>
</dbReference>
<dbReference type="PANTHER" id="PTHR46558:SF11">
    <property type="entry name" value="HTH-TYPE TRANSCRIPTIONAL REGULATOR XRE"/>
    <property type="match status" value="1"/>
</dbReference>
<dbReference type="Gene3D" id="1.10.260.40">
    <property type="entry name" value="lambda repressor-like DNA-binding domains"/>
    <property type="match status" value="2"/>
</dbReference>
<dbReference type="InterPro" id="IPR010982">
    <property type="entry name" value="Lambda_DNA-bd_dom_sf"/>
</dbReference>